<dbReference type="STRING" id="262209.AWH69_15090"/>
<keyword evidence="3" id="KW-1185">Reference proteome</keyword>
<evidence type="ECO:0000313" key="2">
    <source>
        <dbReference type="EMBL" id="OAB86219.1"/>
    </source>
</evidence>
<feature type="transmembrane region" description="Helical" evidence="1">
    <location>
        <begin position="13"/>
        <end position="34"/>
    </location>
</feature>
<dbReference type="RefSeq" id="WP_068277886.1">
    <property type="nucleotide sequence ID" value="NZ_LQZG01000005.1"/>
</dbReference>
<keyword evidence="1" id="KW-0472">Membrane</keyword>
<dbReference type="AlphaFoldDB" id="A0A176Q971"/>
<gene>
    <name evidence="2" type="ORF">AWH69_15090</name>
</gene>
<comment type="caution">
    <text evidence="2">The sequence shown here is derived from an EMBL/GenBank/DDBJ whole genome shotgun (WGS) entry which is preliminary data.</text>
</comment>
<protein>
    <recommendedName>
        <fullName evidence="4">HEAT repeat domain-containing protein</fullName>
    </recommendedName>
</protein>
<keyword evidence="1" id="KW-0812">Transmembrane</keyword>
<evidence type="ECO:0008006" key="4">
    <source>
        <dbReference type="Google" id="ProtNLM"/>
    </source>
</evidence>
<sequence>MPELVVSAWVLRLSLWVMAVTAVLLAATIVLARIQRRRKAVRDRRQIDPIRRDVLTIASGDDEDGRSVQRLLSVPLSGLEAVDGYLVSLLSKVRGAPAQQLVGLLQRHGVVRRARDGLASSSGTRRARSAWAIGLMRVEGEARAVAPLLQDSDRGAAVTAARALGMLREDVAAGPLLRSVKPARRGRGALPAWVVTEALAQLGPGTADTVGAALLSDDPTTRAVAARAIGVAQHVSQRESLRSLLATEEDQTVLAAVAEALGRVGRPDDIPSLVDLAAPGHHQTVRLSAVRALSELGGRPSVVALAGLLSDEDTRVGELAAQSLVDLDAPGITALHEVAERTSPEDDVTRAATSYGMALLELRAGSGTGGR</sequence>
<dbReference type="EMBL" id="LQZG01000005">
    <property type="protein sequence ID" value="OAB86219.1"/>
    <property type="molecule type" value="Genomic_DNA"/>
</dbReference>
<accession>A0A176Q971</accession>
<dbReference type="SMART" id="SM00567">
    <property type="entry name" value="EZ_HEAT"/>
    <property type="match status" value="5"/>
</dbReference>
<dbReference type="SUPFAM" id="SSF48371">
    <property type="entry name" value="ARM repeat"/>
    <property type="match status" value="1"/>
</dbReference>
<organism evidence="2 3">
    <name type="scientific">Janibacter melonis</name>
    <dbReference type="NCBI Taxonomy" id="262209"/>
    <lineage>
        <taxon>Bacteria</taxon>
        <taxon>Bacillati</taxon>
        <taxon>Actinomycetota</taxon>
        <taxon>Actinomycetes</taxon>
        <taxon>Micrococcales</taxon>
        <taxon>Intrasporangiaceae</taxon>
        <taxon>Janibacter</taxon>
    </lineage>
</organism>
<proteinExistence type="predicted"/>
<dbReference type="Gene3D" id="1.25.10.10">
    <property type="entry name" value="Leucine-rich Repeat Variant"/>
    <property type="match status" value="2"/>
</dbReference>
<dbReference type="InterPro" id="IPR016024">
    <property type="entry name" value="ARM-type_fold"/>
</dbReference>
<dbReference type="InterPro" id="IPR004155">
    <property type="entry name" value="PBS_lyase_HEAT"/>
</dbReference>
<keyword evidence="1" id="KW-1133">Transmembrane helix</keyword>
<dbReference type="InterPro" id="IPR011989">
    <property type="entry name" value="ARM-like"/>
</dbReference>
<dbReference type="Pfam" id="PF13646">
    <property type="entry name" value="HEAT_2"/>
    <property type="match status" value="1"/>
</dbReference>
<evidence type="ECO:0000256" key="1">
    <source>
        <dbReference type="SAM" id="Phobius"/>
    </source>
</evidence>
<dbReference type="Proteomes" id="UP000076976">
    <property type="component" value="Unassembled WGS sequence"/>
</dbReference>
<evidence type="ECO:0000313" key="3">
    <source>
        <dbReference type="Proteomes" id="UP000076976"/>
    </source>
</evidence>
<name>A0A176Q971_9MICO</name>
<reference evidence="2 3" key="1">
    <citation type="submission" date="2016-01" db="EMBL/GenBank/DDBJ databases">
        <title>Janibacter melonis strain CD11_4 genome sequencing and assembly.</title>
        <authorList>
            <person name="Nair G.R."/>
            <person name="Kaur G."/>
            <person name="Chander A.M."/>
            <person name="Mayilraj S."/>
        </authorList>
    </citation>
    <scope>NUCLEOTIDE SEQUENCE [LARGE SCALE GENOMIC DNA]</scope>
    <source>
        <strain evidence="2 3">CD11-4</strain>
    </source>
</reference>